<name>A0ABU6LIS9_9GAMM</name>
<evidence type="ECO:0000256" key="3">
    <source>
        <dbReference type="ARBA" id="ARBA00023180"/>
    </source>
</evidence>
<comment type="caution">
    <text evidence="5">The sequence shown here is derived from an EMBL/GenBank/DDBJ whole genome shotgun (WGS) entry which is preliminary data.</text>
</comment>
<dbReference type="RefSeq" id="WP_327779385.1">
    <property type="nucleotide sequence ID" value="NZ_JAYXUD010000002.1"/>
</dbReference>
<proteinExistence type="predicted"/>
<evidence type="ECO:0000256" key="1">
    <source>
        <dbReference type="ARBA" id="ARBA00022676"/>
    </source>
</evidence>
<dbReference type="PANTHER" id="PTHR20961">
    <property type="entry name" value="GLYCOSYLTRANSFERASE"/>
    <property type="match status" value="1"/>
</dbReference>
<dbReference type="Proteomes" id="UP001339429">
    <property type="component" value="Unassembled WGS sequence"/>
</dbReference>
<dbReference type="InterPro" id="IPR049625">
    <property type="entry name" value="Glyco_transf_61_cat"/>
</dbReference>
<feature type="domain" description="Glycosyltransferase 61 catalytic" evidence="4">
    <location>
        <begin position="166"/>
        <end position="351"/>
    </location>
</feature>
<sequence length="414" mass="48303">MIKIDFFLIKSKIRIKILKLATKNNFFLYFINMVYKKNFSMKKIFWLDDAIKKRVIEYIKISDDSKCLVCSTVINDKISIAISDIPPVYILKLSNVVINSKSTSFYFQGENEVFIERMVNITDVRGNYANVFLFYHDSKKALINNKELVNINDKVILLIGNGSYNYYHYLIEIIPKLYYISLFYEQFVDYKIVVPSNIYNFESIKSILSFFLKDNDFIIKSIDDDKNYNISDAVMVTAINNTLFNSNDKTSLLRDTWFRDESIFWLETLVKNNIKKSELVSCNRFFLARKGNVRNINNQSEIIDFLINIGVEVIYIEDYSFEEQVNIFRNADVIIGGSGAAWSNIVFCEKKPICITWLHQDYSEFSVFSTLAKIKGFSLFSISVVNSSSCNPHANYSIDMKVFKKEIVKILRCY</sequence>
<keyword evidence="2 5" id="KW-0808">Transferase</keyword>
<evidence type="ECO:0000256" key="2">
    <source>
        <dbReference type="ARBA" id="ARBA00022679"/>
    </source>
</evidence>
<dbReference type="EMBL" id="JAYXUD010000002">
    <property type="protein sequence ID" value="MEC6897860.1"/>
    <property type="molecule type" value="Genomic_DNA"/>
</dbReference>
<evidence type="ECO:0000313" key="6">
    <source>
        <dbReference type="Proteomes" id="UP001339429"/>
    </source>
</evidence>
<organism evidence="5 6">
    <name type="scientific">Photobacterium piscicola</name>
    <dbReference type="NCBI Taxonomy" id="1378299"/>
    <lineage>
        <taxon>Bacteria</taxon>
        <taxon>Pseudomonadati</taxon>
        <taxon>Pseudomonadota</taxon>
        <taxon>Gammaproteobacteria</taxon>
        <taxon>Vibrionales</taxon>
        <taxon>Vibrionaceae</taxon>
        <taxon>Photobacterium</taxon>
    </lineage>
</organism>
<dbReference type="InterPro" id="IPR007657">
    <property type="entry name" value="Glycosyltransferase_61"/>
</dbReference>
<dbReference type="EC" id="2.4.-.-" evidence="5"/>
<keyword evidence="6" id="KW-1185">Reference proteome</keyword>
<evidence type="ECO:0000313" key="5">
    <source>
        <dbReference type="EMBL" id="MEC6897860.1"/>
    </source>
</evidence>
<protein>
    <submittedName>
        <fullName evidence="5">Glycosyltransferase family 61 protein</fullName>
        <ecNumber evidence="5">2.4.-.-</ecNumber>
    </submittedName>
</protein>
<dbReference type="Pfam" id="PF04577">
    <property type="entry name" value="Glyco_transf_61"/>
    <property type="match status" value="1"/>
</dbReference>
<gene>
    <name evidence="5" type="ORF">VXS00_04305</name>
</gene>
<keyword evidence="3" id="KW-0325">Glycoprotein</keyword>
<keyword evidence="1 5" id="KW-0328">Glycosyltransferase</keyword>
<dbReference type="GO" id="GO:0016757">
    <property type="term" value="F:glycosyltransferase activity"/>
    <property type="evidence" value="ECO:0007669"/>
    <property type="project" value="UniProtKB-KW"/>
</dbReference>
<accession>A0ABU6LIS9</accession>
<reference evidence="5 6" key="1">
    <citation type="submission" date="2024-01" db="EMBL/GenBank/DDBJ databases">
        <title>Active colonisers of the gastrointestinal tract of Atlantic salmon farmed in a warm water region.</title>
        <authorList>
            <person name="Bowman J.P."/>
        </authorList>
    </citation>
    <scope>NUCLEOTIDE SEQUENCE [LARGE SCALE GENOMIC DNA]</scope>
    <source>
        <strain evidence="5 6">S4MW1</strain>
    </source>
</reference>
<evidence type="ECO:0000259" key="4">
    <source>
        <dbReference type="Pfam" id="PF04577"/>
    </source>
</evidence>